<keyword evidence="1" id="KW-0489">Methyltransferase</keyword>
<gene>
    <name evidence="1" type="ORF">EOE66_13060</name>
</gene>
<dbReference type="CDD" id="cd02440">
    <property type="entry name" value="AdoMet_MTases"/>
    <property type="match status" value="1"/>
</dbReference>
<dbReference type="OrthoDB" id="108476at2"/>
<comment type="caution">
    <text evidence="1">The sequence shown here is derived from an EMBL/GenBank/DDBJ whole genome shotgun (WGS) entry which is preliminary data.</text>
</comment>
<dbReference type="PANTHER" id="PTHR43861">
    <property type="entry name" value="TRANS-ACONITATE 2-METHYLTRANSFERASE-RELATED"/>
    <property type="match status" value="1"/>
</dbReference>
<dbReference type="SUPFAM" id="SSF53335">
    <property type="entry name" value="S-adenosyl-L-methionine-dependent methyltransferases"/>
    <property type="match status" value="1"/>
</dbReference>
<organism evidence="1 2">
    <name type="scientific">Rubrivivax rivuli</name>
    <dbReference type="NCBI Taxonomy" id="1862385"/>
    <lineage>
        <taxon>Bacteria</taxon>
        <taxon>Pseudomonadati</taxon>
        <taxon>Pseudomonadota</taxon>
        <taxon>Betaproteobacteria</taxon>
        <taxon>Burkholderiales</taxon>
        <taxon>Sphaerotilaceae</taxon>
        <taxon>Rubrivivax</taxon>
    </lineage>
</organism>
<dbReference type="Proteomes" id="UP000285575">
    <property type="component" value="Unassembled WGS sequence"/>
</dbReference>
<keyword evidence="2" id="KW-1185">Reference proteome</keyword>
<dbReference type="AlphaFoldDB" id="A0A437RFY2"/>
<proteinExistence type="predicted"/>
<reference evidence="1 2" key="1">
    <citation type="submission" date="2019-01" db="EMBL/GenBank/DDBJ databases">
        <authorList>
            <person name="Chen W.-M."/>
        </authorList>
    </citation>
    <scope>NUCLEOTIDE SEQUENCE [LARGE SCALE GENOMIC DNA]</scope>
    <source>
        <strain evidence="1 2">KYPY4</strain>
    </source>
</reference>
<dbReference type="GO" id="GO:0032259">
    <property type="term" value="P:methylation"/>
    <property type="evidence" value="ECO:0007669"/>
    <property type="project" value="UniProtKB-KW"/>
</dbReference>
<dbReference type="Gene3D" id="3.40.50.150">
    <property type="entry name" value="Vaccinia Virus protein VP39"/>
    <property type="match status" value="1"/>
</dbReference>
<dbReference type="EMBL" id="SACR01000004">
    <property type="protein sequence ID" value="RVU45618.1"/>
    <property type="molecule type" value="Genomic_DNA"/>
</dbReference>
<sequence>MAPGSTAAEAPTPSAAAYGWQSSQAPHACHYVTPKVLQLLQRLRARRVVDIGAGNGALCAALVRAGHEVLGLEPDAQGAAWARRTAPGAQIETLGVEADAALLRESHGSFDAVVSTEVIEHLHAPHRLPALAAGLLPPGGWLIVSTPYHGYLKNLALSLAGRWDHHHTALWYGGHVKFWSRHTLGLLLQDNGFEVVGFHGVGRLPWLWKSMVLVARRTSAEVGAGHARGA</sequence>
<dbReference type="Pfam" id="PF13489">
    <property type="entry name" value="Methyltransf_23"/>
    <property type="match status" value="1"/>
</dbReference>
<evidence type="ECO:0000313" key="1">
    <source>
        <dbReference type="EMBL" id="RVU45618.1"/>
    </source>
</evidence>
<protein>
    <submittedName>
        <fullName evidence="1">Class I SAM-dependent methyltransferase</fullName>
    </submittedName>
</protein>
<accession>A0A437RFY2</accession>
<dbReference type="GO" id="GO:0008168">
    <property type="term" value="F:methyltransferase activity"/>
    <property type="evidence" value="ECO:0007669"/>
    <property type="project" value="UniProtKB-KW"/>
</dbReference>
<keyword evidence="1" id="KW-0808">Transferase</keyword>
<dbReference type="InterPro" id="IPR029063">
    <property type="entry name" value="SAM-dependent_MTases_sf"/>
</dbReference>
<evidence type="ECO:0000313" key="2">
    <source>
        <dbReference type="Proteomes" id="UP000285575"/>
    </source>
</evidence>
<name>A0A437RFY2_9BURK</name>